<comment type="caution">
    <text evidence="2">The sequence shown here is derived from an EMBL/GenBank/DDBJ whole genome shotgun (WGS) entry which is preliminary data.</text>
</comment>
<dbReference type="EMBL" id="JAEPQZ010000012">
    <property type="protein sequence ID" value="KAG2174901.1"/>
    <property type="molecule type" value="Genomic_DNA"/>
</dbReference>
<dbReference type="OrthoDB" id="3485059at2759"/>
<sequence length="185" mass="18911">MRVLGLLSIAMAIATAQAAALNKRVTAPVATEITDLQTIVTQLAKVNTEVSAYTASQGYGGALKIAGDSNTLQTDVKKATTDCGAITGTVSDSDATAVLNEVAILVPQVQATLQSIVSKKSVFASVPLVTPLVTGQLTALQKETASLDSCLLSHTPSDQTATAQGYITQINTAFTSACSAYGVTC</sequence>
<evidence type="ECO:0000313" key="2">
    <source>
        <dbReference type="EMBL" id="KAG2174901.1"/>
    </source>
</evidence>
<dbReference type="Gene3D" id="1.20.1280.140">
    <property type="match status" value="1"/>
</dbReference>
<accession>A0A8H7PKI9</accession>
<dbReference type="Proteomes" id="UP000654370">
    <property type="component" value="Unassembled WGS sequence"/>
</dbReference>
<feature type="signal peptide" evidence="1">
    <location>
        <begin position="1"/>
        <end position="18"/>
    </location>
</feature>
<dbReference type="Pfam" id="PF12296">
    <property type="entry name" value="HsbA"/>
    <property type="match status" value="1"/>
</dbReference>
<dbReference type="PANTHER" id="PTHR38123">
    <property type="entry name" value="CELL WALL SERINE-THREONINE-RICH GALACTOMANNOPROTEIN MP1 (AFU_ORTHOLOGUE AFUA_4G03240)"/>
    <property type="match status" value="1"/>
</dbReference>
<dbReference type="GO" id="GO:0005576">
    <property type="term" value="C:extracellular region"/>
    <property type="evidence" value="ECO:0007669"/>
    <property type="project" value="TreeGrafter"/>
</dbReference>
<reference evidence="2" key="1">
    <citation type="submission" date="2020-12" db="EMBL/GenBank/DDBJ databases">
        <title>Metabolic potential, ecology and presence of endohyphal bacteria is reflected in genomic diversity of Mucoromycotina.</title>
        <authorList>
            <person name="Muszewska A."/>
            <person name="Okrasinska A."/>
            <person name="Steczkiewicz K."/>
            <person name="Drgas O."/>
            <person name="Orlowska M."/>
            <person name="Perlinska-Lenart U."/>
            <person name="Aleksandrzak-Piekarczyk T."/>
            <person name="Szatraj K."/>
            <person name="Zielenkiewicz U."/>
            <person name="Pilsyk S."/>
            <person name="Malc E."/>
            <person name="Mieczkowski P."/>
            <person name="Kruszewska J.S."/>
            <person name="Biernat P."/>
            <person name="Pawlowska J."/>
        </authorList>
    </citation>
    <scope>NUCLEOTIDE SEQUENCE</scope>
    <source>
        <strain evidence="2">WA0000067209</strain>
    </source>
</reference>
<dbReference type="InterPro" id="IPR021054">
    <property type="entry name" value="Cell_wall_mannoprotein_1"/>
</dbReference>
<dbReference type="AlphaFoldDB" id="A0A8H7PKI9"/>
<keyword evidence="3" id="KW-1185">Reference proteome</keyword>
<gene>
    <name evidence="2" type="ORF">INT43_005963</name>
</gene>
<proteinExistence type="predicted"/>
<name>A0A8H7PKI9_MORIS</name>
<dbReference type="PANTHER" id="PTHR38123:SF1">
    <property type="entry name" value="HYDROPHOBIC SURFACE BINDING PROTEIN"/>
    <property type="match status" value="1"/>
</dbReference>
<keyword evidence="1" id="KW-0732">Signal</keyword>
<protein>
    <recommendedName>
        <fullName evidence="4">Hydrophobic surface binding protein A-domain-containing protein</fullName>
    </recommendedName>
</protein>
<organism evidence="2 3">
    <name type="scientific">Mortierella isabellina</name>
    <name type="common">Filamentous fungus</name>
    <name type="synonym">Umbelopsis isabellina</name>
    <dbReference type="NCBI Taxonomy" id="91625"/>
    <lineage>
        <taxon>Eukaryota</taxon>
        <taxon>Fungi</taxon>
        <taxon>Fungi incertae sedis</taxon>
        <taxon>Mucoromycota</taxon>
        <taxon>Mucoromycotina</taxon>
        <taxon>Umbelopsidomycetes</taxon>
        <taxon>Umbelopsidales</taxon>
        <taxon>Umbelopsidaceae</taxon>
        <taxon>Umbelopsis</taxon>
    </lineage>
</organism>
<evidence type="ECO:0000256" key="1">
    <source>
        <dbReference type="SAM" id="SignalP"/>
    </source>
</evidence>
<feature type="chain" id="PRO_5034836922" description="Hydrophobic surface binding protein A-domain-containing protein" evidence="1">
    <location>
        <begin position="19"/>
        <end position="185"/>
    </location>
</feature>
<evidence type="ECO:0008006" key="4">
    <source>
        <dbReference type="Google" id="ProtNLM"/>
    </source>
</evidence>
<evidence type="ECO:0000313" key="3">
    <source>
        <dbReference type="Proteomes" id="UP000654370"/>
    </source>
</evidence>